<dbReference type="Gene3D" id="3.30.457.10">
    <property type="entry name" value="Copper amine oxidase-like, N-terminal domain"/>
    <property type="match status" value="2"/>
</dbReference>
<reference evidence="7" key="1">
    <citation type="submission" date="2020-08" db="EMBL/GenBank/DDBJ databases">
        <title>Genomic insights into the carbon and energy metabolism of the first obligate autotrophic acetogenic bacterium Aceticella autotrophica gen. nov., sp. nov.</title>
        <authorList>
            <person name="Toshchakov S.V."/>
            <person name="Elcheninov A.G."/>
            <person name="Kublanov I.V."/>
            <person name="Frolov E.N."/>
            <person name="Lebedinsky A.V."/>
        </authorList>
    </citation>
    <scope>NUCLEOTIDE SEQUENCE</scope>
    <source>
        <strain evidence="7">3443-3Ac</strain>
    </source>
</reference>
<evidence type="ECO:0000313" key="8">
    <source>
        <dbReference type="Proteomes" id="UP000671913"/>
    </source>
</evidence>
<gene>
    <name evidence="7" type="ORF">ACETAC_00845</name>
</gene>
<keyword evidence="3" id="KW-0378">Hydrolase</keyword>
<dbReference type="InterPro" id="IPR002477">
    <property type="entry name" value="Peptidoglycan-bd-like"/>
</dbReference>
<dbReference type="Pfam" id="PF00877">
    <property type="entry name" value="NLPC_P60"/>
    <property type="match status" value="1"/>
</dbReference>
<protein>
    <submittedName>
        <fullName evidence="7">Peptidoglycan-binding protein</fullName>
    </submittedName>
</protein>
<evidence type="ECO:0000256" key="5">
    <source>
        <dbReference type="SAM" id="SignalP"/>
    </source>
</evidence>
<keyword evidence="5" id="KW-0732">Signal</keyword>
<feature type="signal peptide" evidence="5">
    <location>
        <begin position="1"/>
        <end position="30"/>
    </location>
</feature>
<dbReference type="InterPro" id="IPR036365">
    <property type="entry name" value="PGBD-like_sf"/>
</dbReference>
<evidence type="ECO:0000256" key="1">
    <source>
        <dbReference type="ARBA" id="ARBA00007074"/>
    </source>
</evidence>
<dbReference type="Pfam" id="PF01471">
    <property type="entry name" value="PG_binding_1"/>
    <property type="match status" value="1"/>
</dbReference>
<dbReference type="SUPFAM" id="SSF54001">
    <property type="entry name" value="Cysteine proteinases"/>
    <property type="match status" value="1"/>
</dbReference>
<evidence type="ECO:0000259" key="6">
    <source>
        <dbReference type="PROSITE" id="PS51935"/>
    </source>
</evidence>
<dbReference type="RefSeq" id="WP_284680215.1">
    <property type="nucleotide sequence ID" value="NZ_CP060096.1"/>
</dbReference>
<name>A0A975AW24_9THEO</name>
<dbReference type="PANTHER" id="PTHR47053">
    <property type="entry name" value="MUREIN DD-ENDOPEPTIDASE MEPH-RELATED"/>
    <property type="match status" value="1"/>
</dbReference>
<comment type="similarity">
    <text evidence="1">Belongs to the peptidase C40 family.</text>
</comment>
<evidence type="ECO:0000256" key="2">
    <source>
        <dbReference type="ARBA" id="ARBA00022670"/>
    </source>
</evidence>
<dbReference type="InterPro" id="IPR036366">
    <property type="entry name" value="PGBDSf"/>
</dbReference>
<proteinExistence type="inferred from homology"/>
<dbReference type="KEGG" id="aaut:ACETAC_00845"/>
<dbReference type="Pfam" id="PF07833">
    <property type="entry name" value="Cu_amine_oxidN1"/>
    <property type="match status" value="1"/>
</dbReference>
<feature type="chain" id="PRO_5037632727" evidence="5">
    <location>
        <begin position="31"/>
        <end position="430"/>
    </location>
</feature>
<sequence length="430" mass="47551">MLIPKQKTAKALIGVMLCSAVLSMPVSGLAKPTHTAVFTVNQSTFVADNNTETMDAKTFMMNNRTYVPMRYLAYALGVTPDNITWNDAIQTATLTLKDDTTITLKFIIGSTTYYINNQLRQMDVVPVSRDNRIYLPARFVAEAFGYKADWDNNRNAVMISYDSQREDVKNSQTSRSGISRNIPQNIFSKTISCGSQGEDVEKLQIALETLGYYNSSIDGVFGSYTQDAVINFQKANGLDADGIVGPATQEAISKTDNIQTIIANKLQEIKNSKDMIINNSNTIQADLKNVDYSKYPIIIQKEMLIANDIVNKKVPYVWAGGHGEIVSGYSPDASHGLDCSSFVGYILYHATGNSNWDTTADLQYNLCIPVKQQDLQPGDLLFYGSGNNITHVTMYVGNGYMVQEYEAGLPAIYTETSYDFVAAGRPKEIK</sequence>
<dbReference type="Gene3D" id="3.90.1720.10">
    <property type="entry name" value="endopeptidase domain like (from Nostoc punctiforme)"/>
    <property type="match status" value="1"/>
</dbReference>
<keyword evidence="8" id="KW-1185">Reference proteome</keyword>
<dbReference type="InterPro" id="IPR036582">
    <property type="entry name" value="Mao_N_sf"/>
</dbReference>
<dbReference type="PROSITE" id="PS51935">
    <property type="entry name" value="NLPC_P60"/>
    <property type="match status" value="1"/>
</dbReference>
<dbReference type="SUPFAM" id="SSF47090">
    <property type="entry name" value="PGBD-like"/>
    <property type="match status" value="1"/>
</dbReference>
<dbReference type="InterPro" id="IPR000064">
    <property type="entry name" value="NLP_P60_dom"/>
</dbReference>
<evidence type="ECO:0000256" key="4">
    <source>
        <dbReference type="ARBA" id="ARBA00022807"/>
    </source>
</evidence>
<dbReference type="InterPro" id="IPR051202">
    <property type="entry name" value="Peptidase_C40"/>
</dbReference>
<dbReference type="SUPFAM" id="SSF55383">
    <property type="entry name" value="Copper amine oxidase, domain N"/>
    <property type="match status" value="2"/>
</dbReference>
<dbReference type="PANTHER" id="PTHR47053:SF1">
    <property type="entry name" value="MUREIN DD-ENDOPEPTIDASE MEPH-RELATED"/>
    <property type="match status" value="1"/>
</dbReference>
<dbReference type="InterPro" id="IPR012854">
    <property type="entry name" value="Cu_amine_oxidase-like_N"/>
</dbReference>
<dbReference type="Gene3D" id="1.10.101.10">
    <property type="entry name" value="PGBD-like superfamily/PGBD"/>
    <property type="match status" value="1"/>
</dbReference>
<feature type="domain" description="NlpC/P60" evidence="6">
    <location>
        <begin position="298"/>
        <end position="430"/>
    </location>
</feature>
<dbReference type="GO" id="GO:0008234">
    <property type="term" value="F:cysteine-type peptidase activity"/>
    <property type="evidence" value="ECO:0007669"/>
    <property type="project" value="UniProtKB-KW"/>
</dbReference>
<dbReference type="EMBL" id="CP060096">
    <property type="protein sequence ID" value="QSZ27510.1"/>
    <property type="molecule type" value="Genomic_DNA"/>
</dbReference>
<dbReference type="InterPro" id="IPR038765">
    <property type="entry name" value="Papain-like_cys_pep_sf"/>
</dbReference>
<accession>A0A975AW24</accession>
<dbReference type="Proteomes" id="UP000671913">
    <property type="component" value="Chromosome"/>
</dbReference>
<organism evidence="7 8">
    <name type="scientific">Aceticella autotrophica</name>
    <dbReference type="NCBI Taxonomy" id="2755338"/>
    <lineage>
        <taxon>Bacteria</taxon>
        <taxon>Bacillati</taxon>
        <taxon>Bacillota</taxon>
        <taxon>Clostridia</taxon>
        <taxon>Thermoanaerobacterales</taxon>
        <taxon>Thermoanaerobacteraceae</taxon>
        <taxon>Aceticella</taxon>
    </lineage>
</organism>
<dbReference type="AlphaFoldDB" id="A0A975AW24"/>
<keyword evidence="2" id="KW-0645">Protease</keyword>
<evidence type="ECO:0000313" key="7">
    <source>
        <dbReference type="EMBL" id="QSZ27510.1"/>
    </source>
</evidence>
<keyword evidence="4" id="KW-0788">Thiol protease</keyword>
<evidence type="ECO:0000256" key="3">
    <source>
        <dbReference type="ARBA" id="ARBA00022801"/>
    </source>
</evidence>
<dbReference type="GO" id="GO:0006508">
    <property type="term" value="P:proteolysis"/>
    <property type="evidence" value="ECO:0007669"/>
    <property type="project" value="UniProtKB-KW"/>
</dbReference>